<dbReference type="InterPro" id="IPR013187">
    <property type="entry name" value="F-box-assoc_dom_typ3"/>
</dbReference>
<keyword evidence="3" id="KW-1185">Reference proteome</keyword>
<dbReference type="PANTHER" id="PTHR35546">
    <property type="entry name" value="F-BOX PROTEIN INTERACTION DOMAIN PROTEIN-RELATED"/>
    <property type="match status" value="1"/>
</dbReference>
<dbReference type="Pfam" id="PF08268">
    <property type="entry name" value="FBA_3"/>
    <property type="match status" value="1"/>
</dbReference>
<dbReference type="EMBL" id="CM010717">
    <property type="protein sequence ID" value="RZC56964.1"/>
    <property type="molecule type" value="Genomic_DNA"/>
</dbReference>
<evidence type="ECO:0000259" key="1">
    <source>
        <dbReference type="SMART" id="SM00256"/>
    </source>
</evidence>
<dbReference type="PANTHER" id="PTHR35546:SF130">
    <property type="entry name" value="EXPRESSED PROTEIN"/>
    <property type="match status" value="1"/>
</dbReference>
<dbReference type="InterPro" id="IPR001810">
    <property type="entry name" value="F-box_dom"/>
</dbReference>
<dbReference type="SUPFAM" id="SSF81383">
    <property type="entry name" value="F-box domain"/>
    <property type="match status" value="1"/>
</dbReference>
<dbReference type="InterPro" id="IPR036047">
    <property type="entry name" value="F-box-like_dom_sf"/>
</dbReference>
<feature type="domain" description="F-box" evidence="1">
    <location>
        <begin position="25"/>
        <end position="64"/>
    </location>
</feature>
<sequence length="431" mass="49693">MVLHSSENQKINSEISSSLIAVISNPDLLRGVLLCLSVKSLLVFKSVSKQWCHLISDFDFIKEHLVHRRPSVPGFYLQQLSPWEDPEFEFIFLEGNIPSSLPLRTQADFSNGGLTVSGIEQSCNGLLLLCCYSSIDGKYYICNPSTKRYSVLPKDIKSSWELSICSVSLAFDPLKSPHYKVVCIWRNENDNFVIEIYCSRTASWRLSGNPVAAAPYDVFYKSGVFWNGSLHWMSTNCDSSNSSESSVYFDVDREQLRRMPVPPAPEKWYRRVVEYFGECKGKLHLIQNYLPSTTTSLDVLEMDVDYRCWTLKYHVTLDQLSIIHPHDIVDDQGLFKFSVLLIEEEKDSSKLVVLIQERVVSFDLKKFESKIIHGTIQRYPGSPWFKAHQYIESLAFVIKACRFERGTGRQRYETCCTYMDFYMSECARRYS</sequence>
<dbReference type="Proteomes" id="UP000316621">
    <property type="component" value="Chromosome 3"/>
</dbReference>
<reference evidence="2 3" key="1">
    <citation type="journal article" date="2018" name="Science">
        <title>The opium poppy genome and morphinan production.</title>
        <authorList>
            <person name="Guo L."/>
            <person name="Winzer T."/>
            <person name="Yang X."/>
            <person name="Li Y."/>
            <person name="Ning Z."/>
            <person name="He Z."/>
            <person name="Teodor R."/>
            <person name="Lu Y."/>
            <person name="Bowser T.A."/>
            <person name="Graham I.A."/>
            <person name="Ye K."/>
        </authorList>
    </citation>
    <scope>NUCLEOTIDE SEQUENCE [LARGE SCALE GENOMIC DNA]</scope>
    <source>
        <strain evidence="3">cv. HN1</strain>
        <tissue evidence="2">Leaves</tissue>
    </source>
</reference>
<proteinExistence type="predicted"/>
<dbReference type="SMART" id="SM00256">
    <property type="entry name" value="FBOX"/>
    <property type="match status" value="1"/>
</dbReference>
<dbReference type="Gramene" id="RZC56964">
    <property type="protein sequence ID" value="RZC56964"/>
    <property type="gene ID" value="C5167_015819"/>
</dbReference>
<dbReference type="InterPro" id="IPR055290">
    <property type="entry name" value="At3g26010-like"/>
</dbReference>
<organism evidence="2 3">
    <name type="scientific">Papaver somniferum</name>
    <name type="common">Opium poppy</name>
    <dbReference type="NCBI Taxonomy" id="3469"/>
    <lineage>
        <taxon>Eukaryota</taxon>
        <taxon>Viridiplantae</taxon>
        <taxon>Streptophyta</taxon>
        <taxon>Embryophyta</taxon>
        <taxon>Tracheophyta</taxon>
        <taxon>Spermatophyta</taxon>
        <taxon>Magnoliopsida</taxon>
        <taxon>Ranunculales</taxon>
        <taxon>Papaveraceae</taxon>
        <taxon>Papaveroideae</taxon>
        <taxon>Papaver</taxon>
    </lineage>
</organism>
<dbReference type="STRING" id="3469.A0A4Y7J757"/>
<dbReference type="OMA" id="SHISGWI"/>
<evidence type="ECO:0000313" key="3">
    <source>
        <dbReference type="Proteomes" id="UP000316621"/>
    </source>
</evidence>
<dbReference type="NCBIfam" id="TIGR01640">
    <property type="entry name" value="F_box_assoc_1"/>
    <property type="match status" value="1"/>
</dbReference>
<dbReference type="InterPro" id="IPR017451">
    <property type="entry name" value="F-box-assoc_interact_dom"/>
</dbReference>
<evidence type="ECO:0000313" key="2">
    <source>
        <dbReference type="EMBL" id="RZC56964.1"/>
    </source>
</evidence>
<dbReference type="AlphaFoldDB" id="A0A4Y7J757"/>
<accession>A0A4Y7J757</accession>
<protein>
    <recommendedName>
        <fullName evidence="1">F-box domain-containing protein</fullName>
    </recommendedName>
</protein>
<dbReference type="Pfam" id="PF00646">
    <property type="entry name" value="F-box"/>
    <property type="match status" value="1"/>
</dbReference>
<name>A0A4Y7J757_PAPSO</name>
<gene>
    <name evidence="2" type="ORF">C5167_015819</name>
</gene>